<dbReference type="InterPro" id="IPR032675">
    <property type="entry name" value="LRR_dom_sf"/>
</dbReference>
<dbReference type="InterPro" id="IPR008615">
    <property type="entry name" value="FNIP"/>
</dbReference>
<evidence type="ECO:0000313" key="2">
    <source>
        <dbReference type="EMBL" id="AYV80314.1"/>
    </source>
</evidence>
<gene>
    <name evidence="2" type="ORF">Gaeavirus30_4</name>
</gene>
<evidence type="ECO:0008006" key="3">
    <source>
        <dbReference type="Google" id="ProtNLM"/>
    </source>
</evidence>
<protein>
    <recommendedName>
        <fullName evidence="3">Leucine rich repeat protein</fullName>
    </recommendedName>
</protein>
<dbReference type="PANTHER" id="PTHR32134">
    <property type="entry name" value="FNIP REPEAT-CONTAINING PROTEIN"/>
    <property type="match status" value="1"/>
</dbReference>
<dbReference type="InterPro" id="IPR051251">
    <property type="entry name" value="STK_FNIP-Repeat"/>
</dbReference>
<reference evidence="2" key="1">
    <citation type="submission" date="2018-10" db="EMBL/GenBank/DDBJ databases">
        <title>Hidden diversity of soil giant viruses.</title>
        <authorList>
            <person name="Schulz F."/>
            <person name="Alteio L."/>
            <person name="Goudeau D."/>
            <person name="Ryan E.M."/>
            <person name="Malmstrom R.R."/>
            <person name="Blanchard J."/>
            <person name="Woyke T."/>
        </authorList>
    </citation>
    <scope>NUCLEOTIDE SEQUENCE</scope>
    <source>
        <strain evidence="2">GAV1</strain>
    </source>
</reference>
<organism evidence="2">
    <name type="scientific">Gaeavirus sp</name>
    <dbReference type="NCBI Taxonomy" id="2487767"/>
    <lineage>
        <taxon>Viruses</taxon>
        <taxon>Varidnaviria</taxon>
        <taxon>Bamfordvirae</taxon>
        <taxon>Nucleocytoviricota</taxon>
        <taxon>Megaviricetes</taxon>
        <taxon>Imitervirales</taxon>
        <taxon>Mimiviridae</taxon>
        <taxon>Klosneuvirinae</taxon>
    </lineage>
</organism>
<dbReference type="Pfam" id="PF05725">
    <property type="entry name" value="FNIP"/>
    <property type="match status" value="1"/>
</dbReference>
<keyword evidence="1" id="KW-0677">Repeat</keyword>
<name>A0A3G5A1D5_9VIRU</name>
<proteinExistence type="predicted"/>
<sequence>MPYYGYVGSSLQDISILDTHGHFDDDVIITHITIDTKISPLKCSFSVFNNSMVDLSNQVDFRKYAFVANIETIIIDCKTCSFTDFTCFKKLQRFDFRCLDHDFLINLRLPDTLKTLLIKDNQSLTNMTFPIGLQRLELYDDYNCSLADIIFPDKLRFINFGKEISLENIILPKGIEKVGIEYDTWKTLVDLDYPESLTSVVFWSPKEPKFKIRIRIPSNFTHIKTNYRSIESKFVFFPETLHKLTILDRAKSLNDLPQSIEELHIQSVINDVTNLPINLKKIIISDMTHEDIQKKFIKLPYGCVIINKNIIT</sequence>
<accession>A0A3G5A1D5</accession>
<dbReference type="PANTHER" id="PTHR32134:SF92">
    <property type="entry name" value="FNIP REPEAT-CONTAINING PROTEIN"/>
    <property type="match status" value="1"/>
</dbReference>
<dbReference type="Gene3D" id="3.80.10.10">
    <property type="entry name" value="Ribonuclease Inhibitor"/>
    <property type="match status" value="1"/>
</dbReference>
<dbReference type="EMBL" id="MK072228">
    <property type="protein sequence ID" value="AYV80314.1"/>
    <property type="molecule type" value="Genomic_DNA"/>
</dbReference>
<evidence type="ECO:0000256" key="1">
    <source>
        <dbReference type="ARBA" id="ARBA00022737"/>
    </source>
</evidence>